<dbReference type="Pfam" id="PF00593">
    <property type="entry name" value="TonB_dep_Rec_b-barrel"/>
    <property type="match status" value="1"/>
</dbReference>
<evidence type="ECO:0000256" key="4">
    <source>
        <dbReference type="ARBA" id="ARBA00022452"/>
    </source>
</evidence>
<keyword evidence="4 10" id="KW-1134">Transmembrane beta strand</keyword>
<dbReference type="Gene3D" id="2.170.130.10">
    <property type="entry name" value="TonB-dependent receptor, plug domain"/>
    <property type="match status" value="1"/>
</dbReference>
<dbReference type="Pfam" id="PF07715">
    <property type="entry name" value="Plug"/>
    <property type="match status" value="1"/>
</dbReference>
<dbReference type="InterPro" id="IPR000531">
    <property type="entry name" value="Beta-barrel_TonB"/>
</dbReference>
<feature type="domain" description="TonB-dependent receptor plug" evidence="15">
    <location>
        <begin position="58"/>
        <end position="157"/>
    </location>
</feature>
<organism evidence="16 17">
    <name type="scientific">Aquincola tertiaricarbonis</name>
    <dbReference type="NCBI Taxonomy" id="391953"/>
    <lineage>
        <taxon>Bacteria</taxon>
        <taxon>Pseudomonadati</taxon>
        <taxon>Pseudomonadota</taxon>
        <taxon>Betaproteobacteria</taxon>
        <taxon>Burkholderiales</taxon>
        <taxon>Sphaerotilaceae</taxon>
        <taxon>Aquincola</taxon>
    </lineage>
</organism>
<evidence type="ECO:0000313" key="16">
    <source>
        <dbReference type="EMBL" id="URI06774.1"/>
    </source>
</evidence>
<evidence type="ECO:0000256" key="8">
    <source>
        <dbReference type="ARBA" id="ARBA00023170"/>
    </source>
</evidence>
<evidence type="ECO:0000259" key="15">
    <source>
        <dbReference type="Pfam" id="PF07715"/>
    </source>
</evidence>
<feature type="region of interest" description="Disordered" evidence="12">
    <location>
        <begin position="390"/>
        <end position="412"/>
    </location>
</feature>
<keyword evidence="13" id="KW-0732">Signal</keyword>
<evidence type="ECO:0000256" key="10">
    <source>
        <dbReference type="PROSITE-ProRule" id="PRU01360"/>
    </source>
</evidence>
<keyword evidence="5 10" id="KW-0812">Transmembrane</keyword>
<dbReference type="PANTHER" id="PTHR30069">
    <property type="entry name" value="TONB-DEPENDENT OUTER MEMBRANE RECEPTOR"/>
    <property type="match status" value="1"/>
</dbReference>
<dbReference type="InterPro" id="IPR012910">
    <property type="entry name" value="Plug_dom"/>
</dbReference>
<keyword evidence="8 16" id="KW-0675">Receptor</keyword>
<keyword evidence="3 10" id="KW-0813">Transport</keyword>
<comment type="similarity">
    <text evidence="2 10 11">Belongs to the TonB-dependent receptor family.</text>
</comment>
<feature type="chain" id="PRO_5045149956" evidence="13">
    <location>
        <begin position="24"/>
        <end position="746"/>
    </location>
</feature>
<dbReference type="Gene3D" id="2.40.170.20">
    <property type="entry name" value="TonB-dependent receptor, beta-barrel domain"/>
    <property type="match status" value="1"/>
</dbReference>
<evidence type="ECO:0000256" key="3">
    <source>
        <dbReference type="ARBA" id="ARBA00022448"/>
    </source>
</evidence>
<keyword evidence="17" id="KW-1185">Reference proteome</keyword>
<keyword evidence="9 10" id="KW-0998">Cell outer membrane</keyword>
<dbReference type="PROSITE" id="PS52016">
    <property type="entry name" value="TONB_DEPENDENT_REC_3"/>
    <property type="match status" value="1"/>
</dbReference>
<gene>
    <name evidence="16" type="ORF">MW290_12815</name>
</gene>
<accession>A0ABY4S2Y6</accession>
<feature type="domain" description="TonB-dependent receptor-like beta-barrel" evidence="14">
    <location>
        <begin position="257"/>
        <end position="713"/>
    </location>
</feature>
<evidence type="ECO:0000313" key="17">
    <source>
        <dbReference type="Proteomes" id="UP001056201"/>
    </source>
</evidence>
<reference evidence="16" key="1">
    <citation type="submission" date="2022-05" db="EMBL/GenBank/DDBJ databases">
        <title>An RpoN-dependent PEP-CTERM gene is involved in floc formation of an Aquincola tertiaricarbonis strain.</title>
        <authorList>
            <person name="Qiu D."/>
            <person name="Xia M."/>
        </authorList>
    </citation>
    <scope>NUCLEOTIDE SEQUENCE</scope>
    <source>
        <strain evidence="16">RN12</strain>
    </source>
</reference>
<dbReference type="InterPro" id="IPR036942">
    <property type="entry name" value="Beta-barrel_TonB_sf"/>
</dbReference>
<keyword evidence="6 11" id="KW-0798">TonB box</keyword>
<evidence type="ECO:0000256" key="11">
    <source>
        <dbReference type="RuleBase" id="RU003357"/>
    </source>
</evidence>
<dbReference type="InterPro" id="IPR039426">
    <property type="entry name" value="TonB-dep_rcpt-like"/>
</dbReference>
<comment type="subcellular location">
    <subcellularLocation>
        <location evidence="1 10">Cell outer membrane</location>
        <topology evidence="1 10">Multi-pass membrane protein</topology>
    </subcellularLocation>
</comment>
<dbReference type="SUPFAM" id="SSF56935">
    <property type="entry name" value="Porins"/>
    <property type="match status" value="1"/>
</dbReference>
<evidence type="ECO:0000256" key="6">
    <source>
        <dbReference type="ARBA" id="ARBA00023077"/>
    </source>
</evidence>
<evidence type="ECO:0000256" key="9">
    <source>
        <dbReference type="ARBA" id="ARBA00023237"/>
    </source>
</evidence>
<keyword evidence="7 10" id="KW-0472">Membrane</keyword>
<evidence type="ECO:0000256" key="13">
    <source>
        <dbReference type="SAM" id="SignalP"/>
    </source>
</evidence>
<dbReference type="Proteomes" id="UP001056201">
    <property type="component" value="Chromosome 1"/>
</dbReference>
<dbReference type="RefSeq" id="WP_250195037.1">
    <property type="nucleotide sequence ID" value="NZ_CP097635.1"/>
</dbReference>
<feature type="signal peptide" evidence="13">
    <location>
        <begin position="1"/>
        <end position="23"/>
    </location>
</feature>
<evidence type="ECO:0000256" key="7">
    <source>
        <dbReference type="ARBA" id="ARBA00023136"/>
    </source>
</evidence>
<name>A0ABY4S2Y6_AQUTE</name>
<evidence type="ECO:0000259" key="14">
    <source>
        <dbReference type="Pfam" id="PF00593"/>
    </source>
</evidence>
<evidence type="ECO:0000256" key="12">
    <source>
        <dbReference type="SAM" id="MobiDB-lite"/>
    </source>
</evidence>
<dbReference type="InterPro" id="IPR037066">
    <property type="entry name" value="Plug_dom_sf"/>
</dbReference>
<evidence type="ECO:0000256" key="1">
    <source>
        <dbReference type="ARBA" id="ARBA00004571"/>
    </source>
</evidence>
<protein>
    <submittedName>
        <fullName evidence="16">TonB-dependent receptor</fullName>
    </submittedName>
</protein>
<proteinExistence type="inferred from homology"/>
<sequence length="746" mass="81822">MSRPTVTAGLGLWLVALPLQAQAQAHTQPADAAQAEATPVIVISGQRTPPVALPPTDNRTVLDAELIERRQSGSLFDLVQEAPGVSAAGGPRTSGMKFNIRGFRGNDDVVFKIDGGVKGFEKYRFGSGVFIEPELIKSVTVERGPSLLTGSGAIGGAVVATTKSAADFLRAGERAGGLVKLGYDANSRERLRMLTAFGRPTASTDLLVSVVRRDGDDFKLAGGARSPATATQSEGSLVKLGWVPLDDLQLELSRTAYRSGPVFTPYDANSSTAGVGGYVHQTVDDETVNLRFTWEPPQSWIRLRGTLAHETTHLLNRMQPGESNFASGCAQAPCDWTPDDSDTGVVHDRWHYDIWTAEVFNDTRWQAGPWQGVLTVGAQALRNRRDLRRLTDNPYQNGPDGRYPDGFDAQQPPGTRSSVAWVLQHAFTLGAVTVTPGLRWDRYTLEADGPAASMRQAAGEPARYRFERRTPGLSIAWKPSAAWWLSYRVVESFRPPLLTDYFGMEAANPCGALPNGQGGQLLPNGCGDAIQPTESLNREWSLAWTPPRWASGASTQARLTLYRIDSRHLNGASYLVAEDGRVVQPFREKRRGVELEVQHEGRELYGSFGLSRILAERWRDGQPAKAFFGGIPGTTANLSLGRRWQQGRWEAGWRLRQIWDQKVSEARQLNANTQWCGKVTSQGTVHAANTQQDVYAFWRPTERLTLQVGLHNLFDKHWCHAGDELGNEIGLQGAGRSLQLSITAQY</sequence>
<dbReference type="PANTHER" id="PTHR30069:SF41">
    <property type="entry name" value="HEME_HEMOPEXIN UTILIZATION PROTEIN C"/>
    <property type="match status" value="1"/>
</dbReference>
<dbReference type="EMBL" id="CP097635">
    <property type="protein sequence ID" value="URI06774.1"/>
    <property type="molecule type" value="Genomic_DNA"/>
</dbReference>
<evidence type="ECO:0000256" key="5">
    <source>
        <dbReference type="ARBA" id="ARBA00022692"/>
    </source>
</evidence>
<evidence type="ECO:0000256" key="2">
    <source>
        <dbReference type="ARBA" id="ARBA00009810"/>
    </source>
</evidence>